<dbReference type="PROSITE" id="PS50109">
    <property type="entry name" value="HIS_KIN"/>
    <property type="match status" value="1"/>
</dbReference>
<protein>
    <submittedName>
        <fullName evidence="5">GHKL domain-containing protein</fullName>
    </submittedName>
</protein>
<dbReference type="InterPro" id="IPR036890">
    <property type="entry name" value="HATPase_C_sf"/>
</dbReference>
<dbReference type="SMART" id="SM00387">
    <property type="entry name" value="HATPase_c"/>
    <property type="match status" value="1"/>
</dbReference>
<evidence type="ECO:0000256" key="1">
    <source>
        <dbReference type="ARBA" id="ARBA00022777"/>
    </source>
</evidence>
<proteinExistence type="predicted"/>
<keyword evidence="3" id="KW-0472">Membrane</keyword>
<evidence type="ECO:0000259" key="4">
    <source>
        <dbReference type="PROSITE" id="PS50109"/>
    </source>
</evidence>
<feature type="non-terminal residue" evidence="5">
    <location>
        <position position="1"/>
    </location>
</feature>
<comment type="caution">
    <text evidence="5">The sequence shown here is derived from an EMBL/GenBank/DDBJ whole genome shotgun (WGS) entry which is preliminary data.</text>
</comment>
<gene>
    <name evidence="5" type="ORF">GTO91_17520</name>
</gene>
<feature type="transmembrane region" description="Helical" evidence="3">
    <location>
        <begin position="33"/>
        <end position="53"/>
    </location>
</feature>
<dbReference type="PANTHER" id="PTHR40448:SF1">
    <property type="entry name" value="TWO-COMPONENT SENSOR HISTIDINE KINASE"/>
    <property type="match status" value="1"/>
</dbReference>
<evidence type="ECO:0000256" key="3">
    <source>
        <dbReference type="SAM" id="Phobius"/>
    </source>
</evidence>
<evidence type="ECO:0000256" key="2">
    <source>
        <dbReference type="ARBA" id="ARBA00023012"/>
    </source>
</evidence>
<sequence length="271" mass="30651">IYILTQIALLGALYLNIIFNTPETFQKEVVNSFMWIGAIAILLIDILLIRSLISAVEKETLHEANEAYLNQVNELFITFRAQRHDFSNHIQTVNSLIALKKYDQANKYLKELVKETADINTVLRVNNPVIAALLRVKLAQAEQKCITLDLIITNDFSKIPLKSFEIVKLLGNLLDNAIEATEVLPNEDRVIKLKLSWMEKQCYISVENPCNLLNANITDKVFDSGFSTKHDHSGIGLVVCKKIIEKYTGTIKASCPYGKNFIVEARIPCKE</sequence>
<keyword evidence="3" id="KW-0812">Transmembrane</keyword>
<dbReference type="Pfam" id="PF14689">
    <property type="entry name" value="SPOB_a"/>
    <property type="match status" value="1"/>
</dbReference>
<dbReference type="Pfam" id="PF14501">
    <property type="entry name" value="HATPase_c_5"/>
    <property type="match status" value="1"/>
</dbReference>
<reference evidence="5 6" key="1">
    <citation type="submission" date="2020-01" db="EMBL/GenBank/DDBJ databases">
        <title>Whole-genome sequence of Heliobacterium undosum DSM 13378.</title>
        <authorList>
            <person name="Kyndt J.A."/>
            <person name="Meyer T.E."/>
        </authorList>
    </citation>
    <scope>NUCLEOTIDE SEQUENCE [LARGE SCALE GENOMIC DNA]</scope>
    <source>
        <strain evidence="5 6">DSM 13378</strain>
    </source>
</reference>
<feature type="domain" description="Histidine kinase" evidence="4">
    <location>
        <begin position="93"/>
        <end position="271"/>
    </location>
</feature>
<dbReference type="Gene3D" id="1.10.287.130">
    <property type="match status" value="1"/>
</dbReference>
<keyword evidence="3" id="KW-1133">Transmembrane helix</keyword>
<evidence type="ECO:0000313" key="5">
    <source>
        <dbReference type="EMBL" id="MZP31483.1"/>
    </source>
</evidence>
<accession>A0A845L5A3</accession>
<dbReference type="RefSeq" id="WP_161259997.1">
    <property type="nucleotide sequence ID" value="NZ_WXEY01000048.1"/>
</dbReference>
<evidence type="ECO:0000313" key="6">
    <source>
        <dbReference type="Proteomes" id="UP000463470"/>
    </source>
</evidence>
<organism evidence="5 6">
    <name type="scientific">Heliomicrobium undosum</name>
    <dbReference type="NCBI Taxonomy" id="121734"/>
    <lineage>
        <taxon>Bacteria</taxon>
        <taxon>Bacillati</taxon>
        <taxon>Bacillota</taxon>
        <taxon>Clostridia</taxon>
        <taxon>Eubacteriales</taxon>
        <taxon>Heliobacteriaceae</taxon>
        <taxon>Heliomicrobium</taxon>
    </lineage>
</organism>
<dbReference type="OrthoDB" id="84942at2"/>
<dbReference type="SUPFAM" id="SSF55874">
    <property type="entry name" value="ATPase domain of HSP90 chaperone/DNA topoisomerase II/histidine kinase"/>
    <property type="match status" value="1"/>
</dbReference>
<name>A0A845L5A3_9FIRM</name>
<keyword evidence="2" id="KW-0902">Two-component regulatory system</keyword>
<keyword evidence="6" id="KW-1185">Reference proteome</keyword>
<dbReference type="GO" id="GO:0016301">
    <property type="term" value="F:kinase activity"/>
    <property type="evidence" value="ECO:0007669"/>
    <property type="project" value="UniProtKB-KW"/>
</dbReference>
<dbReference type="EMBL" id="WXEY01000048">
    <property type="protein sequence ID" value="MZP31483.1"/>
    <property type="molecule type" value="Genomic_DNA"/>
</dbReference>
<dbReference type="GO" id="GO:0000160">
    <property type="term" value="P:phosphorelay signal transduction system"/>
    <property type="evidence" value="ECO:0007669"/>
    <property type="project" value="UniProtKB-KW"/>
</dbReference>
<dbReference type="InterPro" id="IPR039506">
    <property type="entry name" value="SPOB_a"/>
</dbReference>
<dbReference type="PANTHER" id="PTHR40448">
    <property type="entry name" value="TWO-COMPONENT SENSOR HISTIDINE KINASE"/>
    <property type="match status" value="1"/>
</dbReference>
<dbReference type="Proteomes" id="UP000463470">
    <property type="component" value="Unassembled WGS sequence"/>
</dbReference>
<keyword evidence="1" id="KW-0418">Kinase</keyword>
<dbReference type="InterPro" id="IPR003594">
    <property type="entry name" value="HATPase_dom"/>
</dbReference>
<dbReference type="InterPro" id="IPR032834">
    <property type="entry name" value="NatK-like_C"/>
</dbReference>
<dbReference type="InterPro" id="IPR005467">
    <property type="entry name" value="His_kinase_dom"/>
</dbReference>
<dbReference type="Gene3D" id="3.30.565.10">
    <property type="entry name" value="Histidine kinase-like ATPase, C-terminal domain"/>
    <property type="match status" value="1"/>
</dbReference>
<dbReference type="AlphaFoldDB" id="A0A845L5A3"/>
<keyword evidence="1" id="KW-0808">Transferase</keyword>
<dbReference type="GO" id="GO:0042802">
    <property type="term" value="F:identical protein binding"/>
    <property type="evidence" value="ECO:0007669"/>
    <property type="project" value="TreeGrafter"/>
</dbReference>